<evidence type="ECO:0000256" key="3">
    <source>
        <dbReference type="ARBA" id="ARBA00022691"/>
    </source>
</evidence>
<keyword evidence="2 5" id="KW-0808">Transferase</keyword>
<evidence type="ECO:0000259" key="6">
    <source>
        <dbReference type="PROSITE" id="PS51686"/>
    </source>
</evidence>
<feature type="active site" description="Nucleophile" evidence="5">
    <location>
        <position position="386"/>
    </location>
</feature>
<evidence type="ECO:0000256" key="4">
    <source>
        <dbReference type="ARBA" id="ARBA00022884"/>
    </source>
</evidence>
<dbReference type="InterPro" id="IPR023267">
    <property type="entry name" value="RCMT"/>
</dbReference>
<comment type="similarity">
    <text evidence="5">Belongs to the class I-like SAM-binding methyltransferase superfamily. RsmB/NOP family.</text>
</comment>
<feature type="domain" description="SAM-dependent MTase RsmB/NOP-type" evidence="6">
    <location>
        <begin position="171"/>
        <end position="444"/>
    </location>
</feature>
<evidence type="ECO:0000256" key="1">
    <source>
        <dbReference type="ARBA" id="ARBA00022603"/>
    </source>
</evidence>
<sequence length="445" mass="50221">MNDSLLPISKVANTGAEKRAISYANTIFNLFDSVLSTKQPADRVIANYFREHKKHGSKDRRVIRESLFGLFRWWGWIQQLGNHKQEDIFFSMLASAAQLENHPWGDIRDGWLAFSQHCEVLTPLPVPTSESVSDKLLAFQQFSNIHTTSIDQLLPDWFWQHCIIESEVEKQLFIQAMSTRPPIWARAQQASRHVVLQKLSRDNVEASGSEFFDDTINLGHNSINLNQVAAYTEGYLEIQDLASQVIGQMCAPQANSEWWDACSGAGGKSLQLLSLMQQAGIEGNIIASDIRTSALNELLKRAKRAHFKHISITPWKTELLPVKADYFDGVLVDAPCSCTGTWRRNPDMRWIDDVSAITEKPELQLDILKRSAEAVKMGGALLYATCSLTEIENQSVVNAFLKANTQFELECLTHPFTGESTTMLTVWPQQADTDGMFVVKMRRKC</sequence>
<accession>A0A9X2WLH9</accession>
<reference evidence="7" key="1">
    <citation type="journal article" date="2023" name="Int. J. Syst. Evol. Microbiol.">
        <title>&lt;i&gt;Shewanella septentrionalis&lt;/i&gt; sp. nov. and &lt;i&gt;Shewanella holmiensis&lt;/i&gt; sp. nov., isolated from Baltic Sea water and sediments.</title>
        <authorList>
            <person name="Martin-Rodriguez A.J."/>
            <person name="Thorell K."/>
            <person name="Joffre E."/>
            <person name="Jensie-Markopoulos S."/>
            <person name="Moore E.R.B."/>
            <person name="Sjoling A."/>
        </authorList>
    </citation>
    <scope>NUCLEOTIDE SEQUENCE</scope>
    <source>
        <strain evidence="7">SP1S2-7</strain>
    </source>
</reference>
<protein>
    <submittedName>
        <fullName evidence="7">RsmB/NOP family class I SAM-dependent RNA methyltransferase</fullName>
    </submittedName>
</protein>
<dbReference type="SUPFAM" id="SSF53335">
    <property type="entry name" value="S-adenosyl-L-methionine-dependent methyltransferases"/>
    <property type="match status" value="1"/>
</dbReference>
<dbReference type="Pfam" id="PF01189">
    <property type="entry name" value="Methyltr_RsmB-F"/>
    <property type="match status" value="1"/>
</dbReference>
<keyword evidence="1 5" id="KW-0489">Methyltransferase</keyword>
<comment type="caution">
    <text evidence="7">The sequence shown here is derived from an EMBL/GenBank/DDBJ whole genome shotgun (WGS) entry which is preliminary data.</text>
</comment>
<dbReference type="GO" id="GO:0070475">
    <property type="term" value="P:rRNA base methylation"/>
    <property type="evidence" value="ECO:0007669"/>
    <property type="project" value="TreeGrafter"/>
</dbReference>
<dbReference type="Gene3D" id="3.40.50.150">
    <property type="entry name" value="Vaccinia Virus protein VP39"/>
    <property type="match status" value="1"/>
</dbReference>
<dbReference type="PRINTS" id="PR02008">
    <property type="entry name" value="RCMTFAMILY"/>
</dbReference>
<evidence type="ECO:0000313" key="8">
    <source>
        <dbReference type="Proteomes" id="UP001155546"/>
    </source>
</evidence>
<keyword evidence="3 5" id="KW-0949">S-adenosyl-L-methionine</keyword>
<dbReference type="PANTHER" id="PTHR22807:SF61">
    <property type="entry name" value="NOL1_NOP2_SUN FAMILY PROTEIN _ ANTITERMINATION NUSB DOMAIN-CONTAINING PROTEIN"/>
    <property type="match status" value="1"/>
</dbReference>
<dbReference type="PANTHER" id="PTHR22807">
    <property type="entry name" value="NOP2 YEAST -RELATED NOL1/NOP2/FMU SUN DOMAIN-CONTAINING"/>
    <property type="match status" value="1"/>
</dbReference>
<evidence type="ECO:0000256" key="5">
    <source>
        <dbReference type="PROSITE-ProRule" id="PRU01023"/>
    </source>
</evidence>
<dbReference type="AlphaFoldDB" id="A0A9X2WLH9"/>
<comment type="caution">
    <text evidence="5">Lacks conserved residue(s) required for the propagation of feature annotation.</text>
</comment>
<feature type="binding site" evidence="5">
    <location>
        <position position="289"/>
    </location>
    <ligand>
        <name>S-adenosyl-L-methionine</name>
        <dbReference type="ChEBI" id="CHEBI:59789"/>
    </ligand>
</feature>
<dbReference type="EMBL" id="JAMTCD010000007">
    <property type="protein sequence ID" value="MCT7941604.1"/>
    <property type="molecule type" value="Genomic_DNA"/>
</dbReference>
<proteinExistence type="inferred from homology"/>
<name>A0A9X2WLH9_9GAMM</name>
<keyword evidence="4 5" id="KW-0694">RNA-binding</keyword>
<dbReference type="PROSITE" id="PS51686">
    <property type="entry name" value="SAM_MT_RSMB_NOP"/>
    <property type="match status" value="1"/>
</dbReference>
<dbReference type="InterPro" id="IPR049560">
    <property type="entry name" value="MeTrfase_RsmB-F_NOP2_cat"/>
</dbReference>
<dbReference type="InterPro" id="IPR001678">
    <property type="entry name" value="MeTrfase_RsmB-F_NOP2_dom"/>
</dbReference>
<dbReference type="Proteomes" id="UP001155546">
    <property type="component" value="Unassembled WGS sequence"/>
</dbReference>
<evidence type="ECO:0000256" key="2">
    <source>
        <dbReference type="ARBA" id="ARBA00022679"/>
    </source>
</evidence>
<organism evidence="7 8">
    <name type="scientific">Shewanella holmiensis</name>
    <dbReference type="NCBI Taxonomy" id="2952222"/>
    <lineage>
        <taxon>Bacteria</taxon>
        <taxon>Pseudomonadati</taxon>
        <taxon>Pseudomonadota</taxon>
        <taxon>Gammaproteobacteria</taxon>
        <taxon>Alteromonadales</taxon>
        <taxon>Shewanellaceae</taxon>
        <taxon>Shewanella</taxon>
    </lineage>
</organism>
<gene>
    <name evidence="7" type="ORF">NE535_07305</name>
</gene>
<dbReference type="GO" id="GO:0005829">
    <property type="term" value="C:cytosol"/>
    <property type="evidence" value="ECO:0007669"/>
    <property type="project" value="TreeGrafter"/>
</dbReference>
<dbReference type="RefSeq" id="WP_261297999.1">
    <property type="nucleotide sequence ID" value="NZ_JAMTCD010000007.1"/>
</dbReference>
<keyword evidence="8" id="KW-1185">Reference proteome</keyword>
<dbReference type="GO" id="GO:0003723">
    <property type="term" value="F:RNA binding"/>
    <property type="evidence" value="ECO:0007669"/>
    <property type="project" value="UniProtKB-UniRule"/>
</dbReference>
<feature type="binding site" evidence="5">
    <location>
        <position position="333"/>
    </location>
    <ligand>
        <name>S-adenosyl-L-methionine</name>
        <dbReference type="ChEBI" id="CHEBI:59789"/>
    </ligand>
</feature>
<dbReference type="GO" id="GO:0009383">
    <property type="term" value="F:rRNA (cytosine-C5-)-methyltransferase activity"/>
    <property type="evidence" value="ECO:0007669"/>
    <property type="project" value="TreeGrafter"/>
</dbReference>
<evidence type="ECO:0000313" key="7">
    <source>
        <dbReference type="EMBL" id="MCT7941604.1"/>
    </source>
</evidence>
<dbReference type="InterPro" id="IPR029063">
    <property type="entry name" value="SAM-dependent_MTases_sf"/>
</dbReference>